<gene>
    <name evidence="1" type="ORF">Tci_911994</name>
</gene>
<sequence length="84" mass="9232">MNESQHNTVQNSTLPALQDDLILAVIEQLKTQVVTCTKALGFQNPCYLKKAQKLKPNMYDGSVIGKSDVVVVPGCEDTLMHAEE</sequence>
<evidence type="ECO:0000313" key="1">
    <source>
        <dbReference type="EMBL" id="GFD40025.1"/>
    </source>
</evidence>
<proteinExistence type="predicted"/>
<reference evidence="1" key="1">
    <citation type="journal article" date="2019" name="Sci. Rep.">
        <title>Draft genome of Tanacetum cinerariifolium, the natural source of mosquito coil.</title>
        <authorList>
            <person name="Yamashiro T."/>
            <person name="Shiraishi A."/>
            <person name="Satake H."/>
            <person name="Nakayama K."/>
        </authorList>
    </citation>
    <scope>NUCLEOTIDE SEQUENCE</scope>
</reference>
<organism evidence="1">
    <name type="scientific">Tanacetum cinerariifolium</name>
    <name type="common">Dalmatian daisy</name>
    <name type="synonym">Chrysanthemum cinerariifolium</name>
    <dbReference type="NCBI Taxonomy" id="118510"/>
    <lineage>
        <taxon>Eukaryota</taxon>
        <taxon>Viridiplantae</taxon>
        <taxon>Streptophyta</taxon>
        <taxon>Embryophyta</taxon>
        <taxon>Tracheophyta</taxon>
        <taxon>Spermatophyta</taxon>
        <taxon>Magnoliopsida</taxon>
        <taxon>eudicotyledons</taxon>
        <taxon>Gunneridae</taxon>
        <taxon>Pentapetalae</taxon>
        <taxon>asterids</taxon>
        <taxon>campanulids</taxon>
        <taxon>Asterales</taxon>
        <taxon>Asteraceae</taxon>
        <taxon>Asteroideae</taxon>
        <taxon>Anthemideae</taxon>
        <taxon>Anthemidinae</taxon>
        <taxon>Tanacetum</taxon>
    </lineage>
</organism>
<feature type="non-terminal residue" evidence="1">
    <location>
        <position position="84"/>
    </location>
</feature>
<name>A0A699VWU6_TANCI</name>
<dbReference type="AlphaFoldDB" id="A0A699VWU6"/>
<comment type="caution">
    <text evidence="1">The sequence shown here is derived from an EMBL/GenBank/DDBJ whole genome shotgun (WGS) entry which is preliminary data.</text>
</comment>
<protein>
    <submittedName>
        <fullName evidence="1">Uncharacterized protein</fullName>
    </submittedName>
</protein>
<dbReference type="EMBL" id="BKCJ011526516">
    <property type="protein sequence ID" value="GFD40025.1"/>
    <property type="molecule type" value="Genomic_DNA"/>
</dbReference>
<accession>A0A699VWU6</accession>